<name>A0ABN9E880_9NEOB</name>
<evidence type="ECO:0000313" key="1">
    <source>
        <dbReference type="EMBL" id="CAI9580828.1"/>
    </source>
</evidence>
<proteinExistence type="predicted"/>
<keyword evidence="2" id="KW-1185">Reference proteome</keyword>
<accession>A0ABN9E880</accession>
<organism evidence="1 2">
    <name type="scientific">Staurois parvus</name>
    <dbReference type="NCBI Taxonomy" id="386267"/>
    <lineage>
        <taxon>Eukaryota</taxon>
        <taxon>Metazoa</taxon>
        <taxon>Chordata</taxon>
        <taxon>Craniata</taxon>
        <taxon>Vertebrata</taxon>
        <taxon>Euteleostomi</taxon>
        <taxon>Amphibia</taxon>
        <taxon>Batrachia</taxon>
        <taxon>Anura</taxon>
        <taxon>Neobatrachia</taxon>
        <taxon>Ranoidea</taxon>
        <taxon>Ranidae</taxon>
        <taxon>Staurois</taxon>
    </lineage>
</organism>
<reference evidence="1" key="1">
    <citation type="submission" date="2023-05" db="EMBL/GenBank/DDBJ databases">
        <authorList>
            <person name="Stuckert A."/>
        </authorList>
    </citation>
    <scope>NUCLEOTIDE SEQUENCE</scope>
</reference>
<dbReference type="EMBL" id="CATNWA010015218">
    <property type="protein sequence ID" value="CAI9580828.1"/>
    <property type="molecule type" value="Genomic_DNA"/>
</dbReference>
<protein>
    <submittedName>
        <fullName evidence="1">Uncharacterized protein</fullName>
    </submittedName>
</protein>
<evidence type="ECO:0000313" key="2">
    <source>
        <dbReference type="Proteomes" id="UP001162483"/>
    </source>
</evidence>
<sequence length="68" mass="7280">MGRFPYSSLCLCPSHNGELSLQGFCVFAPPTKVRSLYGNLCLRPSIMGASPHSSFCLCPSHHGGISPQ</sequence>
<gene>
    <name evidence="1" type="ORF">SPARVUS_LOCUS9358409</name>
</gene>
<comment type="caution">
    <text evidence="1">The sequence shown here is derived from an EMBL/GenBank/DDBJ whole genome shotgun (WGS) entry which is preliminary data.</text>
</comment>
<dbReference type="Proteomes" id="UP001162483">
    <property type="component" value="Unassembled WGS sequence"/>
</dbReference>